<dbReference type="EMBL" id="VFPA01000002">
    <property type="protein sequence ID" value="TQM11163.1"/>
    <property type="molecule type" value="Genomic_DNA"/>
</dbReference>
<feature type="transmembrane region" description="Helical" evidence="2">
    <location>
        <begin position="53"/>
        <end position="82"/>
    </location>
</feature>
<evidence type="ECO:0000313" key="3">
    <source>
        <dbReference type="EMBL" id="TQM11163.1"/>
    </source>
</evidence>
<dbReference type="AlphaFoldDB" id="A0A543DPE9"/>
<keyword evidence="2" id="KW-0472">Membrane</keyword>
<organism evidence="3 4">
    <name type="scientific">Pseudonocardia kunmingensis</name>
    <dbReference type="NCBI Taxonomy" id="630975"/>
    <lineage>
        <taxon>Bacteria</taxon>
        <taxon>Bacillati</taxon>
        <taxon>Actinomycetota</taxon>
        <taxon>Actinomycetes</taxon>
        <taxon>Pseudonocardiales</taxon>
        <taxon>Pseudonocardiaceae</taxon>
        <taxon>Pseudonocardia</taxon>
    </lineage>
</organism>
<sequence length="495" mass="52468">MTSAENRPVEPRLYGNWRPERGWGVAGLSSAATITVFLAILLPLLAVSVAPGFVLPLAGAAAAVVAGIVVRVGGVSLADVLVRRGRFARARAAGWTELSAGVLTEHPRAADLPGVLAPLLPLDVDDGRGGRHALLWNRRTGTLSAVLRCSPVGLDLADRDQTDAWVASWGAFLADLGYQPLVRHIAVTVDTVPAGGTTVPEHVARELDPTAPTLAKRVLGELVAATPASCAAVDVRLTVCLDPNQATPKPPDLFAAVVEAGRWLPGLEATLGTCGVAVLGRAEVGWLTGRIRAAFDPAAHRDIATESDAAQLLHWADAGPVAALERWDHYRHDYAVSVSWALREAPRQAIGPTVLAPLLAPGVFPRRVTWLYQPYPADQAAAKVEAEVTGGQIRRAWATRTRRDETQRERDDRDRAVQSAREEAEGAGVGRITAYVTTTVQHDADLDAATADVEQRAGQAKLRLRRLRGSQAAGFAAALGIGIDPAELLAHRGGR</sequence>
<keyword evidence="2" id="KW-1133">Transmembrane helix</keyword>
<feature type="compositionally biased region" description="Basic and acidic residues" evidence="1">
    <location>
        <begin position="401"/>
        <end position="424"/>
    </location>
</feature>
<evidence type="ECO:0008006" key="5">
    <source>
        <dbReference type="Google" id="ProtNLM"/>
    </source>
</evidence>
<keyword evidence="2" id="KW-0812">Transmembrane</keyword>
<proteinExistence type="predicted"/>
<accession>A0A543DPE9</accession>
<gene>
    <name evidence="3" type="ORF">FB558_3716</name>
</gene>
<dbReference type="RefSeq" id="WP_142055080.1">
    <property type="nucleotide sequence ID" value="NZ_VFPA01000002.1"/>
</dbReference>
<dbReference type="InterPro" id="IPR049978">
    <property type="entry name" value="SCO6880-like"/>
</dbReference>
<feature type="transmembrane region" description="Helical" evidence="2">
    <location>
        <begin position="22"/>
        <end position="47"/>
    </location>
</feature>
<evidence type="ECO:0000256" key="1">
    <source>
        <dbReference type="SAM" id="MobiDB-lite"/>
    </source>
</evidence>
<evidence type="ECO:0000313" key="4">
    <source>
        <dbReference type="Proteomes" id="UP000315677"/>
    </source>
</evidence>
<comment type="caution">
    <text evidence="3">The sequence shown here is derived from an EMBL/GenBank/DDBJ whole genome shotgun (WGS) entry which is preliminary data.</text>
</comment>
<dbReference type="NCBIfam" id="NF042935">
    <property type="entry name" value="SCO6880_fam"/>
    <property type="match status" value="1"/>
</dbReference>
<reference evidence="3 4" key="1">
    <citation type="submission" date="2019-06" db="EMBL/GenBank/DDBJ databases">
        <title>Sequencing the genomes of 1000 actinobacteria strains.</title>
        <authorList>
            <person name="Klenk H.-P."/>
        </authorList>
    </citation>
    <scope>NUCLEOTIDE SEQUENCE [LARGE SCALE GENOMIC DNA]</scope>
    <source>
        <strain evidence="3 4">DSM 45301</strain>
    </source>
</reference>
<dbReference type="Proteomes" id="UP000315677">
    <property type="component" value="Unassembled WGS sequence"/>
</dbReference>
<evidence type="ECO:0000256" key="2">
    <source>
        <dbReference type="SAM" id="Phobius"/>
    </source>
</evidence>
<protein>
    <recommendedName>
        <fullName evidence="5">PrgI family protein</fullName>
    </recommendedName>
</protein>
<name>A0A543DPE9_9PSEU</name>
<keyword evidence="4" id="KW-1185">Reference proteome</keyword>
<dbReference type="OrthoDB" id="4505949at2"/>
<feature type="region of interest" description="Disordered" evidence="1">
    <location>
        <begin position="398"/>
        <end position="425"/>
    </location>
</feature>